<dbReference type="RefSeq" id="WP_285189614.1">
    <property type="nucleotide sequence ID" value="NZ_CP126981.1"/>
</dbReference>
<evidence type="ECO:0000313" key="1">
    <source>
        <dbReference type="EMBL" id="WIM89054.1"/>
    </source>
</evidence>
<dbReference type="GO" id="GO:0016787">
    <property type="term" value="F:hydrolase activity"/>
    <property type="evidence" value="ECO:0007669"/>
    <property type="project" value="UniProtKB-KW"/>
</dbReference>
<dbReference type="Gene3D" id="3.40.50.1820">
    <property type="entry name" value="alpha/beta hydrolase"/>
    <property type="match status" value="1"/>
</dbReference>
<sequence length="226" mass="23547">MQTVEYAAGRCADVFGEPSQPTVLLWHGQQADARASVRALAELIAGHGLGVVAPDWNSHAADGGRADLLASVHFTRDRVDDPDHLVLTGWSMGGLAAAALTIQANQVGMRFAHTVCLAGAFMVPDPIFNELPASLLRDAAQPTPFTLLSGADDPVIPLAVAHDFAGALRGADWPVAVRELPADHGSIAGAVYDPAARAYHAVTDARSLDVATVVAAHIAEAARADR</sequence>
<accession>A0ABY8W214</accession>
<gene>
    <name evidence="1" type="ORF">PT015_06175</name>
</gene>
<dbReference type="Proteomes" id="UP001236585">
    <property type="component" value="Chromosome"/>
</dbReference>
<keyword evidence="1" id="KW-0378">Hydrolase</keyword>
<dbReference type="SUPFAM" id="SSF53474">
    <property type="entry name" value="alpha/beta-Hydrolases"/>
    <property type="match status" value="1"/>
</dbReference>
<proteinExistence type="predicted"/>
<reference evidence="1 2" key="1">
    <citation type="journal article" date="2023" name="Microbiol. Resour. Announc.">
        <title>Complete Genome Sequence of Mycobacterium wuenschmanii, a novel Nontuberculous Mycobacterium Isolated from a captive population of Amazon Milk Frogs.</title>
        <authorList>
            <person name="Hicks J."/>
            <person name="Zeineldin M."/>
            <person name="Ward H."/>
            <person name="Wuenschmann A."/>
            <person name="Camp P."/>
            <person name="Farrell D."/>
            <person name="Lehman K."/>
            <person name="Thacker T."/>
            <person name="Cuthbert E."/>
        </authorList>
    </citation>
    <scope>NUCLEOTIDE SEQUENCE [LARGE SCALE GENOMIC DNA]</scope>
    <source>
        <strain evidence="1 2">Wuenschmanii</strain>
    </source>
</reference>
<protein>
    <submittedName>
        <fullName evidence="1">Alpha/beta fold hydrolase</fullName>
    </submittedName>
</protein>
<organism evidence="1 2">
    <name type="scientific">Candidatus Mycobacterium wuenschmannii</name>
    <dbReference type="NCBI Taxonomy" id="3027808"/>
    <lineage>
        <taxon>Bacteria</taxon>
        <taxon>Bacillati</taxon>
        <taxon>Actinomycetota</taxon>
        <taxon>Actinomycetes</taxon>
        <taxon>Mycobacteriales</taxon>
        <taxon>Mycobacteriaceae</taxon>
        <taxon>Mycobacterium</taxon>
    </lineage>
</organism>
<dbReference type="InterPro" id="IPR029058">
    <property type="entry name" value="AB_hydrolase_fold"/>
</dbReference>
<keyword evidence="2" id="KW-1185">Reference proteome</keyword>
<evidence type="ECO:0000313" key="2">
    <source>
        <dbReference type="Proteomes" id="UP001236585"/>
    </source>
</evidence>
<dbReference type="EMBL" id="CP126981">
    <property type="protein sequence ID" value="WIM89054.1"/>
    <property type="molecule type" value="Genomic_DNA"/>
</dbReference>
<name>A0ABY8W214_9MYCO</name>